<feature type="transmembrane region" description="Helical" evidence="14">
    <location>
        <begin position="56"/>
        <end position="75"/>
    </location>
</feature>
<dbReference type="GO" id="GO:0005307">
    <property type="term" value="F:choline:sodium symporter activity"/>
    <property type="evidence" value="ECO:0007669"/>
    <property type="project" value="TreeGrafter"/>
</dbReference>
<keyword evidence="3" id="KW-0813">Transport</keyword>
<evidence type="ECO:0000256" key="12">
    <source>
        <dbReference type="ARBA" id="ARBA00023201"/>
    </source>
</evidence>
<keyword evidence="5" id="KW-0769">Symport</keyword>
<reference evidence="16" key="1">
    <citation type="submission" date="2022-11" db="UniProtKB">
        <authorList>
            <consortium name="WormBaseParasite"/>
        </authorList>
    </citation>
    <scope>IDENTIFICATION</scope>
</reference>
<evidence type="ECO:0000256" key="1">
    <source>
        <dbReference type="ARBA" id="ARBA00004141"/>
    </source>
</evidence>
<keyword evidence="10 14" id="KW-0472">Membrane</keyword>
<evidence type="ECO:0000313" key="15">
    <source>
        <dbReference type="Proteomes" id="UP000887566"/>
    </source>
</evidence>
<organism evidence="15 16">
    <name type="scientific">Plectus sambesii</name>
    <dbReference type="NCBI Taxonomy" id="2011161"/>
    <lineage>
        <taxon>Eukaryota</taxon>
        <taxon>Metazoa</taxon>
        <taxon>Ecdysozoa</taxon>
        <taxon>Nematoda</taxon>
        <taxon>Chromadorea</taxon>
        <taxon>Plectida</taxon>
        <taxon>Plectina</taxon>
        <taxon>Plectoidea</taxon>
        <taxon>Plectidae</taxon>
        <taxon>Plectus</taxon>
    </lineage>
</organism>
<evidence type="ECO:0000256" key="11">
    <source>
        <dbReference type="ARBA" id="ARBA00023180"/>
    </source>
</evidence>
<sequence>MTAADDNDGVSWLGVSAILIFYLVILVIGILAGWFKTRKGSRHSTEGATQNELAIVAGRDIGVVVGIFTMIATWVGGGYINGTAEVVFRDGLLNAQAPVGYAISLIVGGLLFAKTMRERRYLTMIDPFQERYGVYIGGLMYLPALFGELLWSAAVLNALGATVAVVVGLNGDLAVIISACFAILYTFVGGQYSVAYTDVAQLICIVLGLVSFDDMGQYFGWSIVLIGNLKESAT</sequence>
<evidence type="ECO:0000256" key="7">
    <source>
        <dbReference type="ARBA" id="ARBA00022989"/>
    </source>
</evidence>
<dbReference type="InterPro" id="IPR001734">
    <property type="entry name" value="Na/solute_symporter"/>
</dbReference>
<keyword evidence="15" id="KW-1185">Reference proteome</keyword>
<evidence type="ECO:0000256" key="9">
    <source>
        <dbReference type="ARBA" id="ARBA00023065"/>
    </source>
</evidence>
<comment type="subcellular location">
    <subcellularLocation>
        <location evidence="1">Membrane</location>
        <topology evidence="1">Multi-pass membrane protein</topology>
    </subcellularLocation>
</comment>
<dbReference type="PROSITE" id="PS50283">
    <property type="entry name" value="NA_SOLUT_SYMP_3"/>
    <property type="match status" value="1"/>
</dbReference>
<dbReference type="GO" id="GO:0008292">
    <property type="term" value="P:acetylcholine biosynthetic process"/>
    <property type="evidence" value="ECO:0007669"/>
    <property type="project" value="TreeGrafter"/>
</dbReference>
<dbReference type="PANTHER" id="PTHR45897">
    <property type="entry name" value="HIGH-AFFINITY CHOLINE TRANSPORTER 1"/>
    <property type="match status" value="1"/>
</dbReference>
<dbReference type="AlphaFoldDB" id="A0A914WQ39"/>
<dbReference type="WBParaSite" id="PSAMB.scaffold483size49677.g6280.t1">
    <property type="protein sequence ID" value="PSAMB.scaffold483size49677.g6280.t1"/>
    <property type="gene ID" value="PSAMB.scaffold483size49677.g6280"/>
</dbReference>
<dbReference type="InterPro" id="IPR038377">
    <property type="entry name" value="Na/Glc_symporter_sf"/>
</dbReference>
<feature type="transmembrane region" description="Helical" evidence="14">
    <location>
        <begin position="134"/>
        <end position="156"/>
    </location>
</feature>
<evidence type="ECO:0000256" key="4">
    <source>
        <dbReference type="ARBA" id="ARBA00022692"/>
    </source>
</evidence>
<keyword evidence="4 14" id="KW-0812">Transmembrane</keyword>
<dbReference type="Proteomes" id="UP000887566">
    <property type="component" value="Unplaced"/>
</dbReference>
<evidence type="ECO:0000256" key="13">
    <source>
        <dbReference type="RuleBase" id="RU362091"/>
    </source>
</evidence>
<keyword evidence="8" id="KW-0915">Sodium</keyword>
<dbReference type="InterPro" id="IPR052244">
    <property type="entry name" value="Choline_transporter"/>
</dbReference>
<feature type="transmembrane region" description="Helical" evidence="14">
    <location>
        <begin position="162"/>
        <end position="187"/>
    </location>
</feature>
<keyword evidence="6" id="KW-0530">Neurotransmitter biosynthesis</keyword>
<accession>A0A914WQ39</accession>
<dbReference type="GO" id="GO:0005886">
    <property type="term" value="C:plasma membrane"/>
    <property type="evidence" value="ECO:0007669"/>
    <property type="project" value="TreeGrafter"/>
</dbReference>
<dbReference type="PANTHER" id="PTHR45897:SF4">
    <property type="entry name" value="HIGH-AFFINITY CHOLINE TRANSPORTER 1"/>
    <property type="match status" value="1"/>
</dbReference>
<feature type="transmembrane region" description="Helical" evidence="14">
    <location>
        <begin position="95"/>
        <end position="113"/>
    </location>
</feature>
<evidence type="ECO:0000256" key="10">
    <source>
        <dbReference type="ARBA" id="ARBA00023136"/>
    </source>
</evidence>
<evidence type="ECO:0000256" key="14">
    <source>
        <dbReference type="SAM" id="Phobius"/>
    </source>
</evidence>
<protein>
    <submittedName>
        <fullName evidence="16">High affinity choline transporter 1</fullName>
    </submittedName>
</protein>
<evidence type="ECO:0000313" key="16">
    <source>
        <dbReference type="WBParaSite" id="PSAMB.scaffold483size49677.g6280.t1"/>
    </source>
</evidence>
<evidence type="ECO:0000256" key="3">
    <source>
        <dbReference type="ARBA" id="ARBA00022448"/>
    </source>
</evidence>
<name>A0A914WQ39_9BILA</name>
<keyword evidence="7 14" id="KW-1133">Transmembrane helix</keyword>
<feature type="transmembrane region" description="Helical" evidence="14">
    <location>
        <begin position="12"/>
        <end position="35"/>
    </location>
</feature>
<keyword evidence="12" id="KW-0739">Sodium transport</keyword>
<evidence type="ECO:0000256" key="6">
    <source>
        <dbReference type="ARBA" id="ARBA00022979"/>
    </source>
</evidence>
<proteinExistence type="inferred from homology"/>
<keyword evidence="9" id="KW-0406">Ion transport</keyword>
<dbReference type="Pfam" id="PF00474">
    <property type="entry name" value="SSF"/>
    <property type="match status" value="1"/>
</dbReference>
<dbReference type="Gene3D" id="1.20.1730.10">
    <property type="entry name" value="Sodium/glucose cotransporter"/>
    <property type="match status" value="1"/>
</dbReference>
<evidence type="ECO:0000256" key="8">
    <source>
        <dbReference type="ARBA" id="ARBA00023053"/>
    </source>
</evidence>
<comment type="similarity">
    <text evidence="2 13">Belongs to the sodium:solute symporter (SSF) (TC 2.A.21) family.</text>
</comment>
<evidence type="ECO:0000256" key="5">
    <source>
        <dbReference type="ARBA" id="ARBA00022847"/>
    </source>
</evidence>
<evidence type="ECO:0000256" key="2">
    <source>
        <dbReference type="ARBA" id="ARBA00006434"/>
    </source>
</evidence>
<keyword evidence="11" id="KW-0325">Glycoprotein</keyword>